<dbReference type="InterPro" id="IPR000719">
    <property type="entry name" value="Prot_kinase_dom"/>
</dbReference>
<keyword evidence="9" id="KW-1185">Reference proteome</keyword>
<feature type="compositionally biased region" description="Low complexity" evidence="7">
    <location>
        <begin position="35"/>
        <end position="62"/>
    </location>
</feature>
<dbReference type="GO" id="GO:0035556">
    <property type="term" value="P:intracellular signal transduction"/>
    <property type="evidence" value="ECO:0007669"/>
    <property type="project" value="TreeGrafter"/>
</dbReference>
<evidence type="ECO:0000256" key="1">
    <source>
        <dbReference type="ARBA" id="ARBA00022527"/>
    </source>
</evidence>
<dbReference type="Proteomes" id="UP000887563">
    <property type="component" value="Unplaced"/>
</dbReference>
<organism evidence="9 10">
    <name type="scientific">Meloidogyne incognita</name>
    <name type="common">Southern root-knot nematode worm</name>
    <name type="synonym">Oxyuris incognita</name>
    <dbReference type="NCBI Taxonomy" id="6306"/>
    <lineage>
        <taxon>Eukaryota</taxon>
        <taxon>Metazoa</taxon>
        <taxon>Ecdysozoa</taxon>
        <taxon>Nematoda</taxon>
        <taxon>Chromadorea</taxon>
        <taxon>Rhabditida</taxon>
        <taxon>Tylenchina</taxon>
        <taxon>Tylenchomorpha</taxon>
        <taxon>Tylenchoidea</taxon>
        <taxon>Meloidogynidae</taxon>
        <taxon>Meloidogyninae</taxon>
        <taxon>Meloidogyne</taxon>
        <taxon>Meloidogyne incognita group</taxon>
    </lineage>
</organism>
<dbReference type="InterPro" id="IPR008271">
    <property type="entry name" value="Ser/Thr_kinase_AS"/>
</dbReference>
<dbReference type="PROSITE" id="PS50011">
    <property type="entry name" value="PROTEIN_KINASE_DOM"/>
    <property type="match status" value="1"/>
</dbReference>
<sequence>MAVTTTTTTTNTLTSNERHPKRFFCCRPGYGRMPSAESGESSSSTNTASTSSSSSSSINSSIVHLSMPEEIEGKMKKNSSSSSSSSSLASSSSQTSSRSKSPTPSTILSAILAKQRRKHHKPNSLNTIICCPSSLSKTVSAISEIDNFERIQLNNSAEKEEEKIKKEGRGNGLFKKFGNIQKKFILNFNGKGKNNEKYKKAGSPQQLEDSSSSSQLSSTSEKVFSPEKQLKTAIANASQWAQAIKQALMPVTPQQSSNQSSLNFNKEREISKNGQKDLQKNSKQINQTNNEIGHLGVQIQSEQEFSQLYQIFADEVLGSGQFGTVYGGIQRKTGKHVAVKLIDKLKFPSNKEAALRTEVEILQKVRHPSVVEFQQMLETPDRIFVVMEKLKGDMLEMILSSEKGRLSERITQFLVHQILIALQYLHSQNIVHCDLKPENILLTSDSDFPQVKLCDFGFARIIGERSFRRSVVGTPAYLAPEVLRNKGFNRSLDMWSVGVIVYVSLSGTFPFNEDEDINDQIQNAEFMYPPNPWKEVSAEAIEFISSLLQVKMSKRLTVSKSLAHIWLQSYQLWSDLRLLEKEVGERFVTHPSDDQRWKDHENERGITPVY</sequence>
<keyword evidence="4" id="KW-0418">Kinase</keyword>
<evidence type="ECO:0000256" key="3">
    <source>
        <dbReference type="ARBA" id="ARBA00022741"/>
    </source>
</evidence>
<evidence type="ECO:0000256" key="5">
    <source>
        <dbReference type="ARBA" id="ARBA00022840"/>
    </source>
</evidence>
<dbReference type="GO" id="GO:0008270">
    <property type="term" value="F:zinc ion binding"/>
    <property type="evidence" value="ECO:0007669"/>
    <property type="project" value="UniProtKB-KW"/>
</dbReference>
<dbReference type="Gene3D" id="1.10.510.10">
    <property type="entry name" value="Transferase(Phosphotransferase) domain 1"/>
    <property type="match status" value="1"/>
</dbReference>
<dbReference type="GO" id="GO:0007200">
    <property type="term" value="P:phospholipase C-activating G protein-coupled receptor signaling pathway"/>
    <property type="evidence" value="ECO:0007669"/>
    <property type="project" value="TreeGrafter"/>
</dbReference>
<dbReference type="PANTHER" id="PTHR22968:SF24">
    <property type="entry name" value="SERINE_THREONINE-PROTEIN KINASE"/>
    <property type="match status" value="1"/>
</dbReference>
<dbReference type="CDD" id="cd14082">
    <property type="entry name" value="STKc_PKD"/>
    <property type="match status" value="1"/>
</dbReference>
<dbReference type="SUPFAM" id="SSF56112">
    <property type="entry name" value="Protein kinase-like (PK-like)"/>
    <property type="match status" value="1"/>
</dbReference>
<dbReference type="AlphaFoldDB" id="A0A914LZH8"/>
<evidence type="ECO:0000256" key="7">
    <source>
        <dbReference type="SAM" id="MobiDB-lite"/>
    </source>
</evidence>
<keyword evidence="2" id="KW-0808">Transferase</keyword>
<dbReference type="GO" id="GO:0004674">
    <property type="term" value="F:protein serine/threonine kinase activity"/>
    <property type="evidence" value="ECO:0007669"/>
    <property type="project" value="UniProtKB-KW"/>
</dbReference>
<dbReference type="GO" id="GO:0005829">
    <property type="term" value="C:cytosol"/>
    <property type="evidence" value="ECO:0007669"/>
    <property type="project" value="TreeGrafter"/>
</dbReference>
<dbReference type="InterPro" id="IPR017441">
    <property type="entry name" value="Protein_kinase_ATP_BS"/>
</dbReference>
<keyword evidence="3 6" id="KW-0547">Nucleotide-binding</keyword>
<keyword evidence="1" id="KW-0723">Serine/threonine-protein kinase</keyword>
<accession>A0A914LZH8</accession>
<evidence type="ECO:0000256" key="6">
    <source>
        <dbReference type="PROSITE-ProRule" id="PRU10141"/>
    </source>
</evidence>
<feature type="compositionally biased region" description="Low complexity" evidence="7">
    <location>
        <begin position="201"/>
        <end position="221"/>
    </location>
</feature>
<proteinExistence type="predicted"/>
<evidence type="ECO:0000256" key="2">
    <source>
        <dbReference type="ARBA" id="ARBA00022679"/>
    </source>
</evidence>
<dbReference type="PROSITE" id="PS00108">
    <property type="entry name" value="PROTEIN_KINASE_ST"/>
    <property type="match status" value="1"/>
</dbReference>
<dbReference type="Pfam" id="PF00069">
    <property type="entry name" value="Pkinase"/>
    <property type="match status" value="1"/>
</dbReference>
<dbReference type="PANTHER" id="PTHR22968">
    <property type="entry name" value="PROTEIN KINASE C, MU"/>
    <property type="match status" value="1"/>
</dbReference>
<dbReference type="PROSITE" id="PS00107">
    <property type="entry name" value="PROTEIN_KINASE_ATP"/>
    <property type="match status" value="1"/>
</dbReference>
<dbReference type="FunFam" id="1.10.510.10:FF:001159">
    <property type="entry name" value="Protein kinase D4"/>
    <property type="match status" value="1"/>
</dbReference>
<dbReference type="WBParaSite" id="Minc3s01082g20538">
    <property type="protein sequence ID" value="Minc3s01082g20538"/>
    <property type="gene ID" value="Minc3s01082g20538"/>
</dbReference>
<dbReference type="SMART" id="SM00220">
    <property type="entry name" value="S_TKc"/>
    <property type="match status" value="1"/>
</dbReference>
<dbReference type="FunFam" id="3.30.200.20:FF:000042">
    <property type="entry name" value="Aurora kinase A"/>
    <property type="match status" value="1"/>
</dbReference>
<evidence type="ECO:0000313" key="9">
    <source>
        <dbReference type="Proteomes" id="UP000887563"/>
    </source>
</evidence>
<keyword evidence="5 6" id="KW-0067">ATP-binding</keyword>
<reference evidence="10" key="1">
    <citation type="submission" date="2022-11" db="UniProtKB">
        <authorList>
            <consortium name="WormBaseParasite"/>
        </authorList>
    </citation>
    <scope>IDENTIFICATION</scope>
</reference>
<feature type="compositionally biased region" description="Low complexity" evidence="7">
    <location>
        <begin position="79"/>
        <end position="101"/>
    </location>
</feature>
<dbReference type="InterPro" id="IPR011009">
    <property type="entry name" value="Kinase-like_dom_sf"/>
</dbReference>
<evidence type="ECO:0000313" key="10">
    <source>
        <dbReference type="WBParaSite" id="Minc3s01082g20538"/>
    </source>
</evidence>
<feature type="region of interest" description="Disordered" evidence="7">
    <location>
        <begin position="1"/>
        <end position="105"/>
    </location>
</feature>
<feature type="region of interest" description="Disordered" evidence="7">
    <location>
        <begin position="191"/>
        <end position="222"/>
    </location>
</feature>
<dbReference type="GO" id="GO:0005524">
    <property type="term" value="F:ATP binding"/>
    <property type="evidence" value="ECO:0007669"/>
    <property type="project" value="UniProtKB-UniRule"/>
</dbReference>
<protein>
    <submittedName>
        <fullName evidence="10">Protein kinase domain-containing protein</fullName>
    </submittedName>
</protein>
<feature type="binding site" evidence="6">
    <location>
        <position position="340"/>
    </location>
    <ligand>
        <name>ATP</name>
        <dbReference type="ChEBI" id="CHEBI:30616"/>
    </ligand>
</feature>
<evidence type="ECO:0000256" key="4">
    <source>
        <dbReference type="ARBA" id="ARBA00022777"/>
    </source>
</evidence>
<name>A0A914LZH8_MELIC</name>
<feature type="compositionally biased region" description="Low complexity" evidence="7">
    <location>
        <begin position="1"/>
        <end position="14"/>
    </location>
</feature>
<feature type="domain" description="Protein kinase" evidence="8">
    <location>
        <begin position="311"/>
        <end position="567"/>
    </location>
</feature>
<evidence type="ECO:0000259" key="8">
    <source>
        <dbReference type="PROSITE" id="PS50011"/>
    </source>
</evidence>